<dbReference type="Proteomes" id="UP001485226">
    <property type="component" value="Unassembled WGS sequence"/>
</dbReference>
<evidence type="ECO:0008006" key="3">
    <source>
        <dbReference type="Google" id="ProtNLM"/>
    </source>
</evidence>
<organism evidence="1 2">
    <name type="scientific">Flavobacterium calami</name>
    <dbReference type="NCBI Taxonomy" id="3139144"/>
    <lineage>
        <taxon>Bacteria</taxon>
        <taxon>Pseudomonadati</taxon>
        <taxon>Bacteroidota</taxon>
        <taxon>Flavobacteriia</taxon>
        <taxon>Flavobacteriales</taxon>
        <taxon>Flavobacteriaceae</taxon>
        <taxon>Flavobacterium</taxon>
    </lineage>
</organism>
<evidence type="ECO:0000313" key="1">
    <source>
        <dbReference type="EMBL" id="MEL1254432.1"/>
    </source>
</evidence>
<sequence>MNIKPTIIKEYLESLKEDNELDVVFTILLQTLEYEILSTPKEYKGFSQYGKDIVAVKIDPEDNKKKRFYFELKAGNIDSHKWFREKNGVRNTLLMTADKDFKTTYKDFDKLPVKVVLVYNGMIEEKIRAILNDFSTKEFVNKGIEFKEWNIFDLSKLLSEEIFSKYLLIDDENIRLFNRVLVNLNVGENVSNDFDSLLNNLLFKNSFSITKGRLSRSQKLIFQSVNLIAYIIYTESKNYNNLSIAKKYLTHLILKYWYWILKNKLETNKEVLALFNQFYIFFNFTIEELLERNLNLLELKDGLHYENGGRYEQIGYTIRSYDFNVLLNSFIISFKDKIQKDQYKGYNDRINNTLQNINVLSRPLLDIHSIPIIDNINLLIYFGDVESAKQYLLNILGYLKFLKKKYNKFPDAANNIESVIKYTVTGIKPVYYIDSVSPLLAIIMEYIAILDLEKTYYETRKFIIENDITLGLFIPHHSINSNSKHLIEDTENDLEEQLFSRSINDGYQIETSMYSEFDKELSFQDFKSKILKRKDEFQYEYRTDKYGFSSLRTIAHYYFKTPYFPDYWRYNLKH</sequence>
<gene>
    <name evidence="1" type="ORF">AAEO57_11640</name>
</gene>
<accession>A0ABU9IPS3</accession>
<evidence type="ECO:0000313" key="2">
    <source>
        <dbReference type="Proteomes" id="UP001485226"/>
    </source>
</evidence>
<comment type="caution">
    <text evidence="1">The sequence shown here is derived from an EMBL/GenBank/DDBJ whole genome shotgun (WGS) entry which is preliminary data.</text>
</comment>
<keyword evidence="2" id="KW-1185">Reference proteome</keyword>
<proteinExistence type="predicted"/>
<dbReference type="EMBL" id="JBBYHS010000011">
    <property type="protein sequence ID" value="MEL1254432.1"/>
    <property type="molecule type" value="Genomic_DNA"/>
</dbReference>
<name>A0ABU9IPS3_9FLAO</name>
<dbReference type="RefSeq" id="WP_341692765.1">
    <property type="nucleotide sequence ID" value="NZ_JBBYHS010000011.1"/>
</dbReference>
<reference evidence="1 2" key="1">
    <citation type="submission" date="2024-04" db="EMBL/GenBank/DDBJ databases">
        <title>Flavobacterium sp. DGU38 16S ribosomal RNA gene Genome sequencing and assembly.</title>
        <authorList>
            <person name="Park S."/>
        </authorList>
    </citation>
    <scope>NUCLEOTIDE SEQUENCE [LARGE SCALE GENOMIC DNA]</scope>
    <source>
        <strain evidence="1 2">DGU38</strain>
    </source>
</reference>
<protein>
    <recommendedName>
        <fullName evidence="3">PD-(D/E)XK nuclease superfamily protein</fullName>
    </recommendedName>
</protein>